<evidence type="ECO:0000256" key="4">
    <source>
        <dbReference type="ARBA" id="ARBA00023065"/>
    </source>
</evidence>
<evidence type="ECO:0000256" key="5">
    <source>
        <dbReference type="SAM" id="MobiDB-lite"/>
    </source>
</evidence>
<dbReference type="InterPro" id="IPR038081">
    <property type="entry name" value="CalX-like_sf"/>
</dbReference>
<keyword evidence="4" id="KW-0813">Transport</keyword>
<feature type="domain" description="Calx-beta" evidence="6">
    <location>
        <begin position="174"/>
        <end position="284"/>
    </location>
</feature>
<keyword evidence="4" id="KW-0406">Ion transport</keyword>
<dbReference type="GO" id="GO:0042383">
    <property type="term" value="C:sarcolemma"/>
    <property type="evidence" value="ECO:0007669"/>
    <property type="project" value="TreeGrafter"/>
</dbReference>
<organism evidence="7 8">
    <name type="scientific">Heterorhabditis bacteriophora</name>
    <name type="common">Entomopathogenic nematode worm</name>
    <dbReference type="NCBI Taxonomy" id="37862"/>
    <lineage>
        <taxon>Eukaryota</taxon>
        <taxon>Metazoa</taxon>
        <taxon>Ecdysozoa</taxon>
        <taxon>Nematoda</taxon>
        <taxon>Chromadorea</taxon>
        <taxon>Rhabditida</taxon>
        <taxon>Rhabditina</taxon>
        <taxon>Rhabditomorpha</taxon>
        <taxon>Strongyloidea</taxon>
        <taxon>Heterorhabditidae</taxon>
        <taxon>Heterorhabditis</taxon>
    </lineage>
</organism>
<dbReference type="PANTHER" id="PTHR11878">
    <property type="entry name" value="SODIUM/CALCIUM EXCHANGER"/>
    <property type="match status" value="1"/>
</dbReference>
<dbReference type="GO" id="GO:0030424">
    <property type="term" value="C:axon"/>
    <property type="evidence" value="ECO:0007669"/>
    <property type="project" value="TreeGrafter"/>
</dbReference>
<evidence type="ECO:0000256" key="2">
    <source>
        <dbReference type="ARBA" id="ARBA00022737"/>
    </source>
</evidence>
<dbReference type="SUPFAM" id="SSF141072">
    <property type="entry name" value="CalX-like"/>
    <property type="match status" value="2"/>
</dbReference>
<dbReference type="PANTHER" id="PTHR11878:SF75">
    <property type="entry name" value="CALX-BETA DOMAIN-CONTAINING PROTEIN"/>
    <property type="match status" value="1"/>
</dbReference>
<feature type="domain" description="Calx-beta" evidence="6">
    <location>
        <begin position="49"/>
        <end position="151"/>
    </location>
</feature>
<name>A0A1I7XHY5_HETBA</name>
<evidence type="ECO:0000256" key="1">
    <source>
        <dbReference type="ARBA" id="ARBA00022729"/>
    </source>
</evidence>
<keyword evidence="2" id="KW-0677">Repeat</keyword>
<dbReference type="GO" id="GO:0098794">
    <property type="term" value="C:postsynapse"/>
    <property type="evidence" value="ECO:0007669"/>
    <property type="project" value="TreeGrafter"/>
</dbReference>
<keyword evidence="3" id="KW-0106">Calcium</keyword>
<evidence type="ECO:0000259" key="6">
    <source>
        <dbReference type="SMART" id="SM00237"/>
    </source>
</evidence>
<feature type="region of interest" description="Disordered" evidence="5">
    <location>
        <begin position="1"/>
        <end position="21"/>
    </location>
</feature>
<dbReference type="GO" id="GO:0005432">
    <property type="term" value="F:calcium:sodium antiporter activity"/>
    <property type="evidence" value="ECO:0007669"/>
    <property type="project" value="TreeGrafter"/>
</dbReference>
<reference evidence="8" key="1">
    <citation type="submission" date="2016-11" db="UniProtKB">
        <authorList>
            <consortium name="WormBaseParasite"/>
        </authorList>
    </citation>
    <scope>IDENTIFICATION</scope>
</reference>
<keyword evidence="7" id="KW-1185">Reference proteome</keyword>
<dbReference type="InterPro" id="IPR051171">
    <property type="entry name" value="CaCA"/>
</dbReference>
<dbReference type="AlphaFoldDB" id="A0A1I7XHY5"/>
<accession>A0A1I7XHY5</accession>
<dbReference type="Gene3D" id="2.60.40.2030">
    <property type="match status" value="2"/>
</dbReference>
<dbReference type="SMART" id="SM00237">
    <property type="entry name" value="Calx_beta"/>
    <property type="match status" value="2"/>
</dbReference>
<evidence type="ECO:0000313" key="7">
    <source>
        <dbReference type="Proteomes" id="UP000095283"/>
    </source>
</evidence>
<dbReference type="InterPro" id="IPR003644">
    <property type="entry name" value="Calx_beta"/>
</dbReference>
<dbReference type="Pfam" id="PF03160">
    <property type="entry name" value="Calx-beta"/>
    <property type="match status" value="1"/>
</dbReference>
<dbReference type="GO" id="GO:0007154">
    <property type="term" value="P:cell communication"/>
    <property type="evidence" value="ECO:0007669"/>
    <property type="project" value="InterPro"/>
</dbReference>
<sequence length="330" mass="37305">MKNNLGKKAMEHLGGGRNDETCFPSKATRQIVGSGDITKKKLKKRAEELIEPLIKKAQMIIVEFDPPHYMCLENIGSLKVKVKCDRGAVDENSVVSVHYRTVADTAQEHSDFIPIEGTLTFHPGVAEQEIEIEIVDNDIYEDDEQFLVRLSQVRAHNSVHFSAVPCRLGAASTATVLIVDDDHAGAFGFRSEKFKVTESVGEFAIEVVRTRGARGEVSIPYKTVDGQAKEGQDYIHQEGVLKFVDEQTSLFPLNALTSLQILTSSFRFVDKEEEKSDHILILIQGENWLTCFLSDNFHHWIYCLHWCSSVQEVFTLNNLRNLVSSYYYNF</sequence>
<keyword evidence="1" id="KW-0732">Signal</keyword>
<dbReference type="GO" id="GO:0098703">
    <property type="term" value="P:calcium ion import across plasma membrane"/>
    <property type="evidence" value="ECO:0007669"/>
    <property type="project" value="TreeGrafter"/>
</dbReference>
<proteinExistence type="predicted"/>
<dbReference type="WBParaSite" id="Hba_17308">
    <property type="protein sequence ID" value="Hba_17308"/>
    <property type="gene ID" value="Hba_17308"/>
</dbReference>
<dbReference type="Proteomes" id="UP000095283">
    <property type="component" value="Unplaced"/>
</dbReference>
<evidence type="ECO:0000313" key="8">
    <source>
        <dbReference type="WBParaSite" id="Hba_17308"/>
    </source>
</evidence>
<protein>
    <submittedName>
        <fullName evidence="8">Calx-beta domain-containing protein</fullName>
    </submittedName>
</protein>
<evidence type="ECO:0000256" key="3">
    <source>
        <dbReference type="ARBA" id="ARBA00022837"/>
    </source>
</evidence>